<organism evidence="2 3">
    <name type="scientific">Candidatus Pseudomonas phytovorans</name>
    <dbReference type="NCBI Taxonomy" id="3121377"/>
    <lineage>
        <taxon>Bacteria</taxon>
        <taxon>Pseudomonadati</taxon>
        <taxon>Pseudomonadota</taxon>
        <taxon>Gammaproteobacteria</taxon>
        <taxon>Pseudomonadales</taxon>
        <taxon>Pseudomonadaceae</taxon>
        <taxon>Pseudomonas</taxon>
    </lineage>
</organism>
<keyword evidence="2" id="KW-0675">Receptor</keyword>
<dbReference type="InterPro" id="IPR000157">
    <property type="entry name" value="TIR_dom"/>
</dbReference>
<dbReference type="Gene3D" id="3.40.50.10140">
    <property type="entry name" value="Toll/interleukin-1 receptor homology (TIR) domain"/>
    <property type="match status" value="1"/>
</dbReference>
<proteinExistence type="predicted"/>
<evidence type="ECO:0000259" key="1">
    <source>
        <dbReference type="Pfam" id="PF13676"/>
    </source>
</evidence>
<dbReference type="GO" id="GO:0007165">
    <property type="term" value="P:signal transduction"/>
    <property type="evidence" value="ECO:0007669"/>
    <property type="project" value="InterPro"/>
</dbReference>
<dbReference type="Pfam" id="PF13676">
    <property type="entry name" value="TIR_2"/>
    <property type="match status" value="1"/>
</dbReference>
<reference evidence="2" key="1">
    <citation type="submission" date="2023-03" db="EMBL/GenBank/DDBJ databases">
        <title>Andean soil-derived lignocellulolytic bacterial consortium as a source of novel taxa and putative plastic-active enzymes.</title>
        <authorList>
            <person name="Diaz-Garcia L."/>
            <person name="Chuvochina M."/>
            <person name="Feuerriegel G."/>
            <person name="Bunk B."/>
            <person name="Sproer C."/>
            <person name="Streit W.R."/>
            <person name="Rodriguez L.M."/>
            <person name="Overmann J."/>
            <person name="Jimenez D.J."/>
        </authorList>
    </citation>
    <scope>NUCLEOTIDE SEQUENCE</scope>
    <source>
        <strain evidence="2">MAG 876</strain>
    </source>
</reference>
<name>A0AAJ6BAD1_9PSED</name>
<dbReference type="Proteomes" id="UP001216329">
    <property type="component" value="Chromosome"/>
</dbReference>
<protein>
    <submittedName>
        <fullName evidence="2">Toll/interleukin-1 receptor domain-containing protein</fullName>
    </submittedName>
</protein>
<dbReference type="SUPFAM" id="SSF52200">
    <property type="entry name" value="Toll/Interleukin receptor TIR domain"/>
    <property type="match status" value="1"/>
</dbReference>
<evidence type="ECO:0000313" key="2">
    <source>
        <dbReference type="EMBL" id="WEK29613.1"/>
    </source>
</evidence>
<dbReference type="AlphaFoldDB" id="A0AAJ6BAD1"/>
<feature type="domain" description="TIR" evidence="1">
    <location>
        <begin position="36"/>
        <end position="130"/>
    </location>
</feature>
<dbReference type="EMBL" id="CP119325">
    <property type="protein sequence ID" value="WEK29613.1"/>
    <property type="molecule type" value="Genomic_DNA"/>
</dbReference>
<dbReference type="InterPro" id="IPR035897">
    <property type="entry name" value="Toll_tir_struct_dom_sf"/>
</dbReference>
<gene>
    <name evidence="2" type="ORF">P0Y58_22375</name>
</gene>
<evidence type="ECO:0000313" key="3">
    <source>
        <dbReference type="Proteomes" id="UP001216329"/>
    </source>
</evidence>
<accession>A0AAJ6BAD1</accession>
<sequence>MPLDLGTLRSAGSRSRYYTTASNSQNARTLGYRTAFLCHSHKDRIAVEGLLKLFKDQGLHLYVDWMDSEMPEHTNGNTARMIKNRIVEADLFLFLATPNALASRWCPWEIGYADGVKSYDSIFVIPTKEHGKTYGNEYVDIYRHIDESQQGSLAAWYPGRTSGGVVARSL</sequence>